<dbReference type="InterPro" id="IPR011333">
    <property type="entry name" value="SKP1/BTB/POZ_sf"/>
</dbReference>
<dbReference type="SUPFAM" id="SSF117281">
    <property type="entry name" value="Kelch motif"/>
    <property type="match status" value="1"/>
</dbReference>
<evidence type="ECO:0000259" key="4">
    <source>
        <dbReference type="PROSITE" id="PS50097"/>
    </source>
</evidence>
<keyword evidence="6" id="KW-1185">Reference proteome</keyword>
<feature type="region of interest" description="Disordered" evidence="3">
    <location>
        <begin position="872"/>
        <end position="916"/>
    </location>
</feature>
<feature type="compositionally biased region" description="Polar residues" evidence="3">
    <location>
        <begin position="888"/>
        <end position="904"/>
    </location>
</feature>
<dbReference type="Pfam" id="PF07707">
    <property type="entry name" value="BACK"/>
    <property type="match status" value="1"/>
</dbReference>
<evidence type="ECO:0000256" key="3">
    <source>
        <dbReference type="SAM" id="MobiDB-lite"/>
    </source>
</evidence>
<dbReference type="SMART" id="SM00612">
    <property type="entry name" value="Kelch"/>
    <property type="match status" value="3"/>
</dbReference>
<dbReference type="PANTHER" id="PTHR45632">
    <property type="entry name" value="LD33804P"/>
    <property type="match status" value="1"/>
</dbReference>
<dbReference type="PROSITE" id="PS50097">
    <property type="entry name" value="BTB"/>
    <property type="match status" value="1"/>
</dbReference>
<feature type="compositionally biased region" description="Polar residues" evidence="3">
    <location>
        <begin position="380"/>
        <end position="395"/>
    </location>
</feature>
<protein>
    <recommendedName>
        <fullName evidence="4">BTB domain-containing protein</fullName>
    </recommendedName>
</protein>
<dbReference type="Pfam" id="PF00651">
    <property type="entry name" value="BTB"/>
    <property type="match status" value="1"/>
</dbReference>
<sequence>MSLRRRIPVSAECSKEQSLNWQQVNDGKMDHPSERVAGITWDDCPAQSVHNSIASLVYSRGNPNGNRNPAPEGRFQKTYTFLEKAQLAGSGNKHVHFDTDEIPEEMKEFFAWKQMYYEEEIQKLKHLPEKIPRRRANPCPNDDTNQNHFPGGGGPLSGSAMRNNLLGAIQLKRTTSSKPEEKFDPTKSVGNLRYEGPKEDPEPSTSQAAPPPAAPPKQASAAGGNADPMKNLIGAIQLKRTASSQPEEKFDPTKSVGNLRYEGPKEEPEPSISQVAPVPKKASSVGGNVDPMKNLLGAIHQKKPETDFVEEKFDPTMSVPNLSYKGPVEEENEVEAYEEEEVVTEPEYESVAVMEKASPLKKRSAPQYDENFVSSRSVRIMNNQSTKEFTTPGQSSKEHTPPKKVPTKPILARNSQTQTRRPPSLTSLLSAAQPERQSSTRVSASTGVDNSVSLVRPSLVRFSQQTTEHPIEAVREAMSRESTRSVEIQEPETIVSSLKIPSRESIHSGRDVFQEMYHARPLLMVNEDNTIRTVMHKHELKDILRDTIGDQMPEMPRELQSYIEKFQDVPLNKLMHFAETGSYLRESYVNSNICDIRVHVGKDTIPAHRIVLACFSPYLSSVLEHENQLKQKKPKDIRISGVSEQSVKDLLNYIYTGELQIDTVQIPDFIKLAEKFDVSAVRQKCFDHVFEMTDDELVALLSVMKDTLDVEYCDCIMKNIASKFMRVRESKTFLHLDVDTLCLILSYDALILRSEMDIFYSCLNWLQSGDTKERNKYLDRVMDCVRFPLMNHAMLYECVEKCSLLKSSASCIQKIHEANWLMTMSMLNKQDPLRLSVPSHRNNVNCSASVSDYIMRTCGRVKSDVTVEVAREGKPTKTYHSEPANARVKQSPSSSRGGTQNNNAADVDGESSCDDEARPANQIQWENADLIRDSDHTDKMDPSRNHTIVFLNKRMYIIGGCHTMQGEMTPRKEVLVYDKICGTWKPLAPLLTARMYHSLCVVKGQIYAIGGLGEDNSILNTVECYDPSSNCWYFVKSMAEARMGACAAEYGGQIYIAGGYGSRKMDLELNITILDSFECFNPHSNKWTPKRNVRYGRCHANLMAVGHSLFLCGGVSIDRSSSDPELTSVADVDEYDVTTDTWVLKTCLLKERHDACCVKSDDKIYLVGGISTNLGQSLGDTECFDPQENVTFTPSHVPHRVDWIKCATSKE</sequence>
<accession>A0A8W8LTZ9</accession>
<dbReference type="InterPro" id="IPR000210">
    <property type="entry name" value="BTB/POZ_dom"/>
</dbReference>
<dbReference type="SMART" id="SM00875">
    <property type="entry name" value="BACK"/>
    <property type="match status" value="1"/>
</dbReference>
<dbReference type="SMART" id="SM00225">
    <property type="entry name" value="BTB"/>
    <property type="match status" value="1"/>
</dbReference>
<feature type="region of interest" description="Disordered" evidence="3">
    <location>
        <begin position="128"/>
        <end position="290"/>
    </location>
</feature>
<dbReference type="Gene3D" id="1.25.40.420">
    <property type="match status" value="1"/>
</dbReference>
<reference evidence="5" key="1">
    <citation type="submission" date="2022-08" db="UniProtKB">
        <authorList>
            <consortium name="EnsemblMetazoa"/>
        </authorList>
    </citation>
    <scope>IDENTIFICATION</scope>
    <source>
        <strain evidence="5">05x7-T-G4-1.051#20</strain>
    </source>
</reference>
<dbReference type="Gene3D" id="2.120.10.80">
    <property type="entry name" value="Kelch-type beta propeller"/>
    <property type="match status" value="2"/>
</dbReference>
<feature type="region of interest" description="Disordered" evidence="3">
    <location>
        <begin position="380"/>
        <end position="447"/>
    </location>
</feature>
<dbReference type="Gene3D" id="3.30.710.10">
    <property type="entry name" value="Potassium Channel Kv1.1, Chain A"/>
    <property type="match status" value="1"/>
</dbReference>
<feature type="region of interest" description="Disordered" evidence="3">
    <location>
        <begin position="306"/>
        <end position="343"/>
    </location>
</feature>
<dbReference type="InterPro" id="IPR006652">
    <property type="entry name" value="Kelch_1"/>
</dbReference>
<dbReference type="InterPro" id="IPR015915">
    <property type="entry name" value="Kelch-typ_b-propeller"/>
</dbReference>
<dbReference type="Proteomes" id="UP000005408">
    <property type="component" value="Unassembled WGS sequence"/>
</dbReference>
<dbReference type="InterPro" id="IPR011705">
    <property type="entry name" value="BACK"/>
</dbReference>
<dbReference type="EnsemblMetazoa" id="G29596.1">
    <property type="protein sequence ID" value="G29596.1:cds"/>
    <property type="gene ID" value="G29596"/>
</dbReference>
<keyword evidence="1" id="KW-0880">Kelch repeat</keyword>
<dbReference type="InterPro" id="IPR056737">
    <property type="entry name" value="Beta-prop_ATRN-MKLN-like"/>
</dbReference>
<evidence type="ECO:0000313" key="5">
    <source>
        <dbReference type="EnsemblMetazoa" id="G29596.1:cds"/>
    </source>
</evidence>
<dbReference type="GO" id="GO:0005737">
    <property type="term" value="C:cytoplasm"/>
    <property type="evidence" value="ECO:0007669"/>
    <property type="project" value="UniProtKB-ARBA"/>
</dbReference>
<evidence type="ECO:0000313" key="6">
    <source>
        <dbReference type="Proteomes" id="UP000005408"/>
    </source>
</evidence>
<feature type="compositionally biased region" description="Polar residues" evidence="3">
    <location>
        <begin position="413"/>
        <end position="447"/>
    </location>
</feature>
<dbReference type="Pfam" id="PF24981">
    <property type="entry name" value="Beta-prop_ATRN-LZTR1"/>
    <property type="match status" value="1"/>
</dbReference>
<dbReference type="CDD" id="cd18186">
    <property type="entry name" value="BTB_POZ_ZBTB_KLHL-like"/>
    <property type="match status" value="1"/>
</dbReference>
<name>A0A8W8LTZ9_MAGGI</name>
<dbReference type="SUPFAM" id="SSF54695">
    <property type="entry name" value="POZ domain"/>
    <property type="match status" value="1"/>
</dbReference>
<proteinExistence type="predicted"/>
<dbReference type="AlphaFoldDB" id="A0A8W8LTZ9"/>
<dbReference type="CDD" id="cd14733">
    <property type="entry name" value="BACK"/>
    <property type="match status" value="1"/>
</dbReference>
<feature type="domain" description="BTB" evidence="4">
    <location>
        <begin position="594"/>
        <end position="663"/>
    </location>
</feature>
<evidence type="ECO:0000256" key="2">
    <source>
        <dbReference type="ARBA" id="ARBA00022737"/>
    </source>
</evidence>
<organism evidence="5 6">
    <name type="scientific">Magallana gigas</name>
    <name type="common">Pacific oyster</name>
    <name type="synonym">Crassostrea gigas</name>
    <dbReference type="NCBI Taxonomy" id="29159"/>
    <lineage>
        <taxon>Eukaryota</taxon>
        <taxon>Metazoa</taxon>
        <taxon>Spiralia</taxon>
        <taxon>Lophotrochozoa</taxon>
        <taxon>Mollusca</taxon>
        <taxon>Bivalvia</taxon>
        <taxon>Autobranchia</taxon>
        <taxon>Pteriomorphia</taxon>
        <taxon>Ostreida</taxon>
        <taxon>Ostreoidea</taxon>
        <taxon>Ostreidae</taxon>
        <taxon>Magallana</taxon>
    </lineage>
</organism>
<feature type="compositionally biased region" description="Acidic residues" evidence="3">
    <location>
        <begin position="329"/>
        <end position="343"/>
    </location>
</feature>
<keyword evidence="2" id="KW-0677">Repeat</keyword>
<dbReference type="OrthoDB" id="6362910at2759"/>
<evidence type="ECO:0000256" key="1">
    <source>
        <dbReference type="ARBA" id="ARBA00022441"/>
    </source>
</evidence>
<dbReference type="PANTHER" id="PTHR45632:SF17">
    <property type="entry name" value="KELCH-LIKE PROTEIN 31"/>
    <property type="match status" value="1"/>
</dbReference>